<protein>
    <recommendedName>
        <fullName evidence="2">arginine deiminase</fullName>
        <ecNumber evidence="2">3.5.3.6</ecNumber>
    </recommendedName>
</protein>
<name>A0A1G4RHW9_9HYPH</name>
<dbReference type="Gene3D" id="3.75.10.10">
    <property type="entry name" value="L-arginine/glycine Amidinotransferase, Chain A"/>
    <property type="match status" value="1"/>
</dbReference>
<dbReference type="Pfam" id="PF02274">
    <property type="entry name" value="ADI"/>
    <property type="match status" value="1"/>
</dbReference>
<comment type="pathway">
    <text evidence="1">Amino-acid degradation; L-arginine degradation via ADI pathway; carbamoyl phosphate from L-arginine: step 1/2.</text>
</comment>
<evidence type="ECO:0000313" key="5">
    <source>
        <dbReference type="Proteomes" id="UP000198889"/>
    </source>
</evidence>
<dbReference type="EC" id="3.5.3.6" evidence="2"/>
<dbReference type="PANTHER" id="PTHR47271">
    <property type="entry name" value="ARGININE DEIMINASE"/>
    <property type="match status" value="1"/>
</dbReference>
<dbReference type="SUPFAM" id="SSF55909">
    <property type="entry name" value="Pentein"/>
    <property type="match status" value="1"/>
</dbReference>
<dbReference type="Proteomes" id="UP000198889">
    <property type="component" value="Unassembled WGS sequence"/>
</dbReference>
<evidence type="ECO:0000256" key="3">
    <source>
        <dbReference type="ARBA" id="ARBA00049429"/>
    </source>
</evidence>
<keyword evidence="4" id="KW-0378">Hydrolase</keyword>
<comment type="catalytic activity">
    <reaction evidence="3">
        <text>L-arginine + H2O = L-citrulline + NH4(+)</text>
        <dbReference type="Rhea" id="RHEA:19597"/>
        <dbReference type="ChEBI" id="CHEBI:15377"/>
        <dbReference type="ChEBI" id="CHEBI:28938"/>
        <dbReference type="ChEBI" id="CHEBI:32682"/>
        <dbReference type="ChEBI" id="CHEBI:57743"/>
        <dbReference type="EC" id="3.5.3.6"/>
    </reaction>
</comment>
<dbReference type="STRING" id="177413.SAMN05660859_1623"/>
<sequence>MSGFGSQDMSAPLQRVLMRRPGPSLMQADPARWHYGPTFDGAKAVYQYRAFAQLIEQSGTEIIWLDDEGDGLADAMFTHDPSLMSDHGAIILRMGKPLRADEPALHERAYAARQIPILGRIDAPGTVEGGDCVWLDARTLIVGRGVRTNQEGIDQLGALLAPHGVAVLGFDLPLWQGEEACLHLMSVISPLADDLALVFAPLLPAAFYQLLKARGIRLIEAPADEFHASNGLSLNVLPTRPGEVIMVEGFPATKAAMEAAGCTVSTFAADALCIACEGGPTCLTRPVLRRAA</sequence>
<keyword evidence="5" id="KW-1185">Reference proteome</keyword>
<evidence type="ECO:0000256" key="2">
    <source>
        <dbReference type="ARBA" id="ARBA00012171"/>
    </source>
</evidence>
<evidence type="ECO:0000256" key="1">
    <source>
        <dbReference type="ARBA" id="ARBA00005213"/>
    </source>
</evidence>
<dbReference type="PANTHER" id="PTHR47271:SF2">
    <property type="entry name" value="ARGININE DEIMINASE"/>
    <property type="match status" value="1"/>
</dbReference>
<dbReference type="GO" id="GO:0019546">
    <property type="term" value="P:L-arginine deiminase pathway"/>
    <property type="evidence" value="ECO:0007669"/>
    <property type="project" value="TreeGrafter"/>
</dbReference>
<proteinExistence type="predicted"/>
<dbReference type="AlphaFoldDB" id="A0A1G4RHW9"/>
<gene>
    <name evidence="4" type="ORF">SAMN05660859_1623</name>
</gene>
<dbReference type="EMBL" id="FMTP01000002">
    <property type="protein sequence ID" value="SCW55779.1"/>
    <property type="molecule type" value="Genomic_DNA"/>
</dbReference>
<dbReference type="GO" id="GO:0016990">
    <property type="term" value="F:arginine deiminase activity"/>
    <property type="evidence" value="ECO:0007669"/>
    <property type="project" value="UniProtKB-EC"/>
</dbReference>
<organism evidence="4 5">
    <name type="scientific">Ancylobacter rudongensis</name>
    <dbReference type="NCBI Taxonomy" id="177413"/>
    <lineage>
        <taxon>Bacteria</taxon>
        <taxon>Pseudomonadati</taxon>
        <taxon>Pseudomonadota</taxon>
        <taxon>Alphaproteobacteria</taxon>
        <taxon>Hyphomicrobiales</taxon>
        <taxon>Xanthobacteraceae</taxon>
        <taxon>Ancylobacter</taxon>
    </lineage>
</organism>
<accession>A0A1G4RHW9</accession>
<dbReference type="RefSeq" id="WP_091437741.1">
    <property type="nucleotide sequence ID" value="NZ_FMTP01000002.1"/>
</dbReference>
<evidence type="ECO:0000313" key="4">
    <source>
        <dbReference type="EMBL" id="SCW55779.1"/>
    </source>
</evidence>
<reference evidence="5" key="1">
    <citation type="submission" date="2016-10" db="EMBL/GenBank/DDBJ databases">
        <authorList>
            <person name="Varghese N."/>
            <person name="Submissions S."/>
        </authorList>
    </citation>
    <scope>NUCLEOTIDE SEQUENCE [LARGE SCALE GENOMIC DNA]</scope>
    <source>
        <strain evidence="5">CGMCC 1.1761</strain>
    </source>
</reference>